<reference evidence="1 2" key="1">
    <citation type="submission" date="2018-03" db="EMBL/GenBank/DDBJ databases">
        <title>Draft Genome Sequences of the Obligatory Marine Myxobacteria Enhygromyxa salina SWB007.</title>
        <authorList>
            <person name="Poehlein A."/>
            <person name="Moghaddam J.A."/>
            <person name="Harms H."/>
            <person name="Alanjari M."/>
            <person name="Koenig G.M."/>
            <person name="Daniel R."/>
            <person name="Schaeberle T.F."/>
        </authorList>
    </citation>
    <scope>NUCLEOTIDE SEQUENCE [LARGE SCALE GENOMIC DNA]</scope>
    <source>
        <strain evidence="1 2">SWB007</strain>
    </source>
</reference>
<evidence type="ECO:0008006" key="3">
    <source>
        <dbReference type="Google" id="ProtNLM"/>
    </source>
</evidence>
<sequence length="377" mass="41439">MGEENLEFVEFAKFGTGSPQSPPGAPDDTNCGDDVESLLSPAETPVWGYFINSAGETWRWRPRNPAATFRDIRRQESRTFIDRETPDAVPTVRGADETPGGEDDAGAEFRDAIIGSDNRGMRSAESGHSMTSINSSWIRIGGLPADSWKPDLGGDNTEGTATKIGPRHLLTVGHNVWAGGHFFPKDWWAGEDGVGFELGSWSSAAPNGVKNIKWYYIGPKWYESEKNTQDFAVLFLYDNASSVQFPAFGYKEDYALAQDNTWNFGIPKGGNTCSDSPIAGDNCRSSMYGHQKVVRRTETSWIFTAHDLQQGHSGGPVYEFDAGKRKIVGIVKGSYTSVENRHLRIRGLVFDLITNGLNAMPSTHCDDYAWPGETGCE</sequence>
<dbReference type="InterPro" id="IPR043504">
    <property type="entry name" value="Peptidase_S1_PA_chymotrypsin"/>
</dbReference>
<dbReference type="EMBL" id="PVNL01000120">
    <property type="protein sequence ID" value="PRP99652.1"/>
    <property type="molecule type" value="Genomic_DNA"/>
</dbReference>
<dbReference type="InterPro" id="IPR009003">
    <property type="entry name" value="Peptidase_S1_PA"/>
</dbReference>
<dbReference type="SUPFAM" id="SSF50494">
    <property type="entry name" value="Trypsin-like serine proteases"/>
    <property type="match status" value="1"/>
</dbReference>
<dbReference type="AlphaFoldDB" id="A0A2S9Y3I2"/>
<name>A0A2S9Y3I2_9BACT</name>
<dbReference type="Gene3D" id="2.40.10.10">
    <property type="entry name" value="Trypsin-like serine proteases"/>
    <property type="match status" value="2"/>
</dbReference>
<proteinExistence type="predicted"/>
<accession>A0A2S9Y3I2</accession>
<organism evidence="1 2">
    <name type="scientific">Enhygromyxa salina</name>
    <dbReference type="NCBI Taxonomy" id="215803"/>
    <lineage>
        <taxon>Bacteria</taxon>
        <taxon>Pseudomonadati</taxon>
        <taxon>Myxococcota</taxon>
        <taxon>Polyangia</taxon>
        <taxon>Nannocystales</taxon>
        <taxon>Nannocystaceae</taxon>
        <taxon>Enhygromyxa</taxon>
    </lineage>
</organism>
<evidence type="ECO:0000313" key="1">
    <source>
        <dbReference type="EMBL" id="PRP99652.1"/>
    </source>
</evidence>
<dbReference type="Proteomes" id="UP000238823">
    <property type="component" value="Unassembled WGS sequence"/>
</dbReference>
<gene>
    <name evidence="1" type="ORF">ENSA7_62920</name>
</gene>
<protein>
    <recommendedName>
        <fullName evidence="3">Serine protease</fullName>
    </recommendedName>
</protein>
<comment type="caution">
    <text evidence="1">The sequence shown here is derived from an EMBL/GenBank/DDBJ whole genome shotgun (WGS) entry which is preliminary data.</text>
</comment>
<evidence type="ECO:0000313" key="2">
    <source>
        <dbReference type="Proteomes" id="UP000238823"/>
    </source>
</evidence>